<name>A0A0L6VT56_9BASI</name>
<evidence type="ECO:0000313" key="3">
    <source>
        <dbReference type="Proteomes" id="UP000037035"/>
    </source>
</evidence>
<gene>
    <name evidence="2" type="ORF">VP01_1089g3</name>
</gene>
<evidence type="ECO:0000313" key="2">
    <source>
        <dbReference type="EMBL" id="KNZ63874.1"/>
    </source>
</evidence>
<dbReference type="OrthoDB" id="2507698at2759"/>
<proteinExistence type="predicted"/>
<sequence length="654" mass="73604">MVVRKEYKYLESIRKLPESGHTESRHLIASPSKYLTALLSRHFYTVSPRLSLSTMLDSRAPNDPQIHSSAGTAPQAEQKVFLVQSSSSSSSHVRPNDAGAESHQSLIHFHQDQSYAGNENQPISNHHGSNLNSAPQAKGFHRNHSRKRSPSQADDAKRFSPYFNPQGIDRLPKLSTSLNPSNDQFIKPRKRTIFLKPKYPQYEGLSNFAAPRDLVSDMIPGSHTVNPRKSISAASKPVPRLTPDEMSPKQLADSKTITDFQSHESSSVPIDFLKRLNFQEWDQRMRDLSQMVEDRKKLFLRSGFAETSGKPFLADEQIQRKPIPNRWVWYMHLSTDYDKAKSTRVPAGGPAGYLKYGWDRLGVAGKQPYQELADIYSAQRVKFSNDVLTYLLLFIIQCPVVAEHGITEDTTKRKPKQSDKPKARKRRSQENIAATRRDKDQKNYHLVNESPSPLAGTIEPFDRGFCGHLSNFHANAPLMSLPSILQPSLFYEPANRFLMEKPPCDYVDGNSDMLEMNEALPYSSYLQSPDLMPSSFSPLGYEPSSYRYHSEPTADQLNTPIGFPSSPTEYPFACNPGSTFPYPAASEFQTWSTLSPESINSGRSETVGVFPQPCMDNTFPSSANYTNLAPSNTFLEPFNRHEIDLNPLHPSSVL</sequence>
<dbReference type="Proteomes" id="UP000037035">
    <property type="component" value="Unassembled WGS sequence"/>
</dbReference>
<organism evidence="2 3">
    <name type="scientific">Puccinia sorghi</name>
    <dbReference type="NCBI Taxonomy" id="27349"/>
    <lineage>
        <taxon>Eukaryota</taxon>
        <taxon>Fungi</taxon>
        <taxon>Dikarya</taxon>
        <taxon>Basidiomycota</taxon>
        <taxon>Pucciniomycotina</taxon>
        <taxon>Pucciniomycetes</taxon>
        <taxon>Pucciniales</taxon>
        <taxon>Pucciniaceae</taxon>
        <taxon>Puccinia</taxon>
    </lineage>
</organism>
<protein>
    <submittedName>
        <fullName evidence="2">Uncharacterized protein</fullName>
    </submittedName>
</protein>
<feature type="compositionally biased region" description="Polar residues" evidence="1">
    <location>
        <begin position="116"/>
        <end position="135"/>
    </location>
</feature>
<reference evidence="2 3" key="1">
    <citation type="submission" date="2015-08" db="EMBL/GenBank/DDBJ databases">
        <title>Next Generation Sequencing and Analysis of the Genome of Puccinia sorghi L Schw, the Causal Agent of Maize Common Rust.</title>
        <authorList>
            <person name="Rochi L."/>
            <person name="Burguener G."/>
            <person name="Darino M."/>
            <person name="Turjanski A."/>
            <person name="Kreff E."/>
            <person name="Dieguez M.J."/>
            <person name="Sacco F."/>
        </authorList>
    </citation>
    <scope>NUCLEOTIDE SEQUENCE [LARGE SCALE GENOMIC DNA]</scope>
    <source>
        <strain evidence="2 3">RO10H11247</strain>
    </source>
</reference>
<feature type="compositionally biased region" description="Polar residues" evidence="1">
    <location>
        <begin position="174"/>
        <end position="183"/>
    </location>
</feature>
<feature type="region of interest" description="Disordered" evidence="1">
    <location>
        <begin position="82"/>
        <end position="102"/>
    </location>
</feature>
<evidence type="ECO:0000256" key="1">
    <source>
        <dbReference type="SAM" id="MobiDB-lite"/>
    </source>
</evidence>
<keyword evidence="3" id="KW-1185">Reference proteome</keyword>
<feature type="region of interest" description="Disordered" evidence="1">
    <location>
        <begin position="409"/>
        <end position="451"/>
    </location>
</feature>
<dbReference type="EMBL" id="LAVV01000998">
    <property type="protein sequence ID" value="KNZ63874.1"/>
    <property type="molecule type" value="Genomic_DNA"/>
</dbReference>
<dbReference type="VEuPathDB" id="FungiDB:VP01_1089g3"/>
<dbReference type="AlphaFoldDB" id="A0A0L6VT56"/>
<feature type="region of interest" description="Disordered" evidence="1">
    <location>
        <begin position="225"/>
        <end position="249"/>
    </location>
</feature>
<feature type="region of interest" description="Disordered" evidence="1">
    <location>
        <begin position="116"/>
        <end position="183"/>
    </location>
</feature>
<comment type="caution">
    <text evidence="2">The sequence shown here is derived from an EMBL/GenBank/DDBJ whole genome shotgun (WGS) entry which is preliminary data.</text>
</comment>
<feature type="compositionally biased region" description="Basic residues" evidence="1">
    <location>
        <begin position="139"/>
        <end position="149"/>
    </location>
</feature>
<feature type="region of interest" description="Disordered" evidence="1">
    <location>
        <begin position="55"/>
        <end position="74"/>
    </location>
</feature>
<accession>A0A0L6VT56</accession>
<feature type="compositionally biased region" description="Basic and acidic residues" evidence="1">
    <location>
        <begin position="409"/>
        <end position="421"/>
    </location>
</feature>